<accession>A0A484BA25</accession>
<feature type="binding site" evidence="1">
    <location>
        <position position="153"/>
    </location>
    <ligand>
        <name>Zn(2+)</name>
        <dbReference type="ChEBI" id="CHEBI:29105"/>
        <note>catalytic</note>
    </ligand>
</feature>
<keyword evidence="5" id="KW-1185">Reference proteome</keyword>
<comment type="caution">
    <text evidence="4">The sequence shown here is derived from an EMBL/GenBank/DDBJ whole genome shotgun (WGS) entry which is preliminary data.</text>
</comment>
<feature type="binding site" evidence="1">
    <location>
        <position position="149"/>
    </location>
    <ligand>
        <name>Zn(2+)</name>
        <dbReference type="ChEBI" id="CHEBI:29105"/>
        <note>catalytic</note>
    </ligand>
</feature>
<dbReference type="FunFam" id="3.40.390.10:FF:000037">
    <property type="entry name" value="Metalloendopeptidase"/>
    <property type="match status" value="1"/>
</dbReference>
<dbReference type="OMA" id="ETRRWPN"/>
<comment type="caution">
    <text evidence="1">Lacks conserved residue(s) required for the propagation of feature annotation.</text>
</comment>
<protein>
    <recommendedName>
        <fullName evidence="2">Metalloendopeptidase</fullName>
        <ecNumber evidence="2">3.4.24.-</ecNumber>
    </recommendedName>
</protein>
<dbReference type="InterPro" id="IPR006026">
    <property type="entry name" value="Peptidase_Metallo"/>
</dbReference>
<dbReference type="Pfam" id="PF01400">
    <property type="entry name" value="Astacin"/>
    <property type="match status" value="1"/>
</dbReference>
<feature type="domain" description="Peptidase M12A" evidence="3">
    <location>
        <begin position="52"/>
        <end position="253"/>
    </location>
</feature>
<dbReference type="PRINTS" id="PR00480">
    <property type="entry name" value="ASTACIN"/>
</dbReference>
<dbReference type="InterPro" id="IPR001506">
    <property type="entry name" value="Peptidase_M12A"/>
</dbReference>
<dbReference type="PANTHER" id="PTHR10127:SF814">
    <property type="entry name" value="MEPRIN A SUBUNIT BETA"/>
    <property type="match status" value="1"/>
</dbReference>
<gene>
    <name evidence="4" type="ORF">AWZ03_008020</name>
</gene>
<keyword evidence="1 2" id="KW-0482">Metalloprotease</keyword>
<dbReference type="OrthoDB" id="291007at2759"/>
<proteinExistence type="predicted"/>
<dbReference type="SMART" id="SM00235">
    <property type="entry name" value="ZnMc"/>
    <property type="match status" value="1"/>
</dbReference>
<reference evidence="4 5" key="1">
    <citation type="journal article" date="2019" name="J. Hered.">
        <title>An Improved Genome Assembly for Drosophila navojoa, the Basal Species in the mojavensis Cluster.</title>
        <authorList>
            <person name="Vanderlinde T."/>
            <person name="Dupim E.G."/>
            <person name="Nazario-Yepiz N.O."/>
            <person name="Carvalho A.B."/>
        </authorList>
    </citation>
    <scope>NUCLEOTIDE SEQUENCE [LARGE SCALE GENOMIC DNA]</scope>
    <source>
        <strain evidence="4">Navoj_Jal97</strain>
        <tissue evidence="4">Whole organism</tissue>
    </source>
</reference>
<dbReference type="EMBL" id="LSRL02000076">
    <property type="protein sequence ID" value="TDG45514.1"/>
    <property type="molecule type" value="Genomic_DNA"/>
</dbReference>
<dbReference type="CDD" id="cd04280">
    <property type="entry name" value="ZnMc_astacin_like"/>
    <property type="match status" value="1"/>
</dbReference>
<dbReference type="PANTHER" id="PTHR10127">
    <property type="entry name" value="DISCOIDIN, CUB, EGF, LAMININ , AND ZINC METALLOPROTEASE DOMAIN CONTAINING"/>
    <property type="match status" value="1"/>
</dbReference>
<dbReference type="PROSITE" id="PS51864">
    <property type="entry name" value="ASTACIN"/>
    <property type="match status" value="1"/>
</dbReference>
<dbReference type="EC" id="3.4.24.-" evidence="2"/>
<evidence type="ECO:0000313" key="4">
    <source>
        <dbReference type="EMBL" id="TDG45514.1"/>
    </source>
</evidence>
<sequence>MFAARSRFVLLLIACLCLGVCGAPVKEQEAEADPELTAGYFQGDMDVEYQRNGEIAPARRWANATVPYKIDEAFNSEQREHIKLGMRRIELVSCIRFVPVPPKTLDYVLITVSETGCSSKVGYLGAVQTLKLKPAAVDVGCFRLGTIEHELLHTLGFHHQQCSEDRDEYVKILEENITEGKEGNFKKYEADRVESFDVKYDYGSVLHYNSKAFSKNGEATIVALQPEGQLQMGQRLGLSNADILRLNTMYKCPLQV</sequence>
<dbReference type="InterPro" id="IPR024079">
    <property type="entry name" value="MetalloPept_cat_dom_sf"/>
</dbReference>
<keyword evidence="2" id="KW-0732">Signal</keyword>
<evidence type="ECO:0000259" key="3">
    <source>
        <dbReference type="PROSITE" id="PS51864"/>
    </source>
</evidence>
<feature type="active site" evidence="1">
    <location>
        <position position="150"/>
    </location>
</feature>
<keyword evidence="1 2" id="KW-0378">Hydrolase</keyword>
<dbReference type="InterPro" id="IPR034035">
    <property type="entry name" value="Astacin-like_dom"/>
</dbReference>
<feature type="signal peptide" evidence="2">
    <location>
        <begin position="1"/>
        <end position="22"/>
    </location>
</feature>
<feature type="binding site" evidence="1">
    <location>
        <position position="159"/>
    </location>
    <ligand>
        <name>Zn(2+)</name>
        <dbReference type="ChEBI" id="CHEBI:29105"/>
        <note>catalytic</note>
    </ligand>
</feature>
<comment type="cofactor">
    <cofactor evidence="1 2">
        <name>Zn(2+)</name>
        <dbReference type="ChEBI" id="CHEBI:29105"/>
    </cofactor>
    <text evidence="1 2">Binds 1 zinc ion per subunit.</text>
</comment>
<keyword evidence="1 2" id="KW-0862">Zinc</keyword>
<keyword evidence="1 2" id="KW-0479">Metal-binding</keyword>
<evidence type="ECO:0000256" key="2">
    <source>
        <dbReference type="RuleBase" id="RU361183"/>
    </source>
</evidence>
<keyword evidence="1 2" id="KW-0645">Protease</keyword>
<dbReference type="Gene3D" id="3.40.390.10">
    <property type="entry name" value="Collagenase (Catalytic Domain)"/>
    <property type="match status" value="1"/>
</dbReference>
<evidence type="ECO:0000256" key="1">
    <source>
        <dbReference type="PROSITE-ProRule" id="PRU01211"/>
    </source>
</evidence>
<evidence type="ECO:0000313" key="5">
    <source>
        <dbReference type="Proteomes" id="UP000295192"/>
    </source>
</evidence>
<dbReference type="Proteomes" id="UP000295192">
    <property type="component" value="Unassembled WGS sequence"/>
</dbReference>
<organism evidence="4 5">
    <name type="scientific">Drosophila navojoa</name>
    <name type="common">Fruit fly</name>
    <dbReference type="NCBI Taxonomy" id="7232"/>
    <lineage>
        <taxon>Eukaryota</taxon>
        <taxon>Metazoa</taxon>
        <taxon>Ecdysozoa</taxon>
        <taxon>Arthropoda</taxon>
        <taxon>Hexapoda</taxon>
        <taxon>Insecta</taxon>
        <taxon>Pterygota</taxon>
        <taxon>Neoptera</taxon>
        <taxon>Endopterygota</taxon>
        <taxon>Diptera</taxon>
        <taxon>Brachycera</taxon>
        <taxon>Muscomorpha</taxon>
        <taxon>Ephydroidea</taxon>
        <taxon>Drosophilidae</taxon>
        <taxon>Drosophila</taxon>
    </lineage>
</organism>
<dbReference type="GO" id="GO:0008270">
    <property type="term" value="F:zinc ion binding"/>
    <property type="evidence" value="ECO:0007669"/>
    <property type="project" value="UniProtKB-UniRule"/>
</dbReference>
<dbReference type="SUPFAM" id="SSF55486">
    <property type="entry name" value="Metalloproteases ('zincins'), catalytic domain"/>
    <property type="match status" value="1"/>
</dbReference>
<dbReference type="GO" id="GO:0006508">
    <property type="term" value="P:proteolysis"/>
    <property type="evidence" value="ECO:0007669"/>
    <property type="project" value="UniProtKB-KW"/>
</dbReference>
<name>A0A484BA25_DRONA</name>
<dbReference type="AlphaFoldDB" id="A0A484BA25"/>
<dbReference type="GO" id="GO:0004222">
    <property type="term" value="F:metalloendopeptidase activity"/>
    <property type="evidence" value="ECO:0007669"/>
    <property type="project" value="UniProtKB-UniRule"/>
</dbReference>
<feature type="chain" id="PRO_5019621449" description="Metalloendopeptidase" evidence="2">
    <location>
        <begin position="23"/>
        <end position="256"/>
    </location>
</feature>